<feature type="region of interest" description="Disordered" evidence="1">
    <location>
        <begin position="88"/>
        <end position="129"/>
    </location>
</feature>
<protein>
    <submittedName>
        <fullName evidence="2">Uncharacterized protein</fullName>
    </submittedName>
</protein>
<keyword evidence="3" id="KW-1185">Reference proteome</keyword>
<evidence type="ECO:0000313" key="2">
    <source>
        <dbReference type="EMBL" id="CAD77451.1"/>
    </source>
</evidence>
<dbReference type="EnsemblBacteria" id="CAD77451">
    <property type="protein sequence ID" value="CAD77451"/>
    <property type="gene ID" value="RB12208"/>
</dbReference>
<gene>
    <name evidence="2" type="ordered locus">RB12208</name>
</gene>
<accession>Q7UJ09</accession>
<evidence type="ECO:0000256" key="1">
    <source>
        <dbReference type="SAM" id="MobiDB-lite"/>
    </source>
</evidence>
<dbReference type="AlphaFoldDB" id="Q7UJ09"/>
<organism evidence="2 3">
    <name type="scientific">Rhodopirellula baltica (strain DSM 10527 / NCIMB 13988 / SH1)</name>
    <dbReference type="NCBI Taxonomy" id="243090"/>
    <lineage>
        <taxon>Bacteria</taxon>
        <taxon>Pseudomonadati</taxon>
        <taxon>Planctomycetota</taxon>
        <taxon>Planctomycetia</taxon>
        <taxon>Pirellulales</taxon>
        <taxon>Pirellulaceae</taxon>
        <taxon>Rhodopirellula</taxon>
    </lineage>
</organism>
<reference evidence="2 3" key="1">
    <citation type="journal article" date="2003" name="Proc. Natl. Acad. Sci. U.S.A.">
        <title>Complete genome sequence of the marine planctomycete Pirellula sp. strain 1.</title>
        <authorList>
            <person name="Gloeckner F.O."/>
            <person name="Kube M."/>
            <person name="Bauer M."/>
            <person name="Teeling H."/>
            <person name="Lombardot T."/>
            <person name="Ludwig W."/>
            <person name="Gade D."/>
            <person name="Beck A."/>
            <person name="Borzym K."/>
            <person name="Heitmann K."/>
            <person name="Rabus R."/>
            <person name="Schlesner H."/>
            <person name="Amann R."/>
            <person name="Reinhardt R."/>
        </authorList>
    </citation>
    <scope>NUCLEOTIDE SEQUENCE [LARGE SCALE GENOMIC DNA]</scope>
    <source>
        <strain evidence="3">DSM 10527 / NCIMB 13988 / SH1</strain>
    </source>
</reference>
<name>Q7UJ09_RHOBA</name>
<dbReference type="KEGG" id="rba:RB12208"/>
<sequence>MHRRLRSSVSRWNCIVAGCIQSDCKSVVVGAFVIVSAVRCWFAPVQRTKRGKPLWSLYGIEDIAVSACFDPQRPVNADIAVTAATDPQRPVREVTRTEPVTSETLDRTMVPSESRRDEQPAAARYRSAV</sequence>
<dbReference type="STRING" id="243090.RB12208"/>
<evidence type="ECO:0000313" key="3">
    <source>
        <dbReference type="Proteomes" id="UP000001025"/>
    </source>
</evidence>
<proteinExistence type="predicted"/>
<dbReference type="Proteomes" id="UP000001025">
    <property type="component" value="Chromosome"/>
</dbReference>
<dbReference type="HOGENOM" id="CLU_1947124_0_0_0"/>
<dbReference type="EMBL" id="BX294154">
    <property type="protein sequence ID" value="CAD77451.1"/>
    <property type="molecule type" value="Genomic_DNA"/>
</dbReference>
<dbReference type="InParanoid" id="Q7UJ09"/>